<dbReference type="InterPro" id="IPR015424">
    <property type="entry name" value="PyrdxlP-dep_Trfase"/>
</dbReference>
<accession>A0A0P0Y7R5</accession>
<dbReference type="InParanoid" id="A0A0P0Y7R5"/>
<dbReference type="PaxDb" id="39947-A0A0P0Y7R5"/>
<keyword evidence="1" id="KW-0663">Pyridoxal phosphate</keyword>
<dbReference type="InterPro" id="IPR015421">
    <property type="entry name" value="PyrdxlP-dep_Trfase_major"/>
</dbReference>
<protein>
    <submittedName>
        <fullName evidence="3">Os12g0190400 protein</fullName>
    </submittedName>
</protein>
<reference evidence="4" key="1">
    <citation type="journal article" date="2005" name="Nature">
        <title>The map-based sequence of the rice genome.</title>
        <authorList>
            <consortium name="International rice genome sequencing project (IRGSP)"/>
            <person name="Matsumoto T."/>
            <person name="Wu J."/>
            <person name="Kanamori H."/>
            <person name="Katayose Y."/>
            <person name="Fujisawa M."/>
            <person name="Namiki N."/>
            <person name="Mizuno H."/>
            <person name="Yamamoto K."/>
            <person name="Antonio B.A."/>
            <person name="Baba T."/>
            <person name="Sakata K."/>
            <person name="Nagamura Y."/>
            <person name="Aoki H."/>
            <person name="Arikawa K."/>
            <person name="Arita K."/>
            <person name="Bito T."/>
            <person name="Chiden Y."/>
            <person name="Fujitsuka N."/>
            <person name="Fukunaka R."/>
            <person name="Hamada M."/>
            <person name="Harada C."/>
            <person name="Hayashi A."/>
            <person name="Hijishita S."/>
            <person name="Honda M."/>
            <person name="Hosokawa S."/>
            <person name="Ichikawa Y."/>
            <person name="Idonuma A."/>
            <person name="Iijima M."/>
            <person name="Ikeda M."/>
            <person name="Ikeno M."/>
            <person name="Ito K."/>
            <person name="Ito S."/>
            <person name="Ito T."/>
            <person name="Ito Y."/>
            <person name="Ito Y."/>
            <person name="Iwabuchi A."/>
            <person name="Kamiya K."/>
            <person name="Karasawa W."/>
            <person name="Kurita K."/>
            <person name="Katagiri S."/>
            <person name="Kikuta A."/>
            <person name="Kobayashi H."/>
            <person name="Kobayashi N."/>
            <person name="Machita K."/>
            <person name="Maehara T."/>
            <person name="Masukawa M."/>
            <person name="Mizubayashi T."/>
            <person name="Mukai Y."/>
            <person name="Nagasaki H."/>
            <person name="Nagata Y."/>
            <person name="Naito S."/>
            <person name="Nakashima M."/>
            <person name="Nakama Y."/>
            <person name="Nakamichi Y."/>
            <person name="Nakamura M."/>
            <person name="Meguro A."/>
            <person name="Negishi M."/>
            <person name="Ohta I."/>
            <person name="Ohta T."/>
            <person name="Okamoto M."/>
            <person name="Ono N."/>
            <person name="Saji S."/>
            <person name="Sakaguchi M."/>
            <person name="Sakai K."/>
            <person name="Shibata M."/>
            <person name="Shimokawa T."/>
            <person name="Song J."/>
            <person name="Takazaki Y."/>
            <person name="Terasawa K."/>
            <person name="Tsugane M."/>
            <person name="Tsuji K."/>
            <person name="Ueda S."/>
            <person name="Waki K."/>
            <person name="Yamagata H."/>
            <person name="Yamamoto M."/>
            <person name="Yamamoto S."/>
            <person name="Yamane H."/>
            <person name="Yoshiki S."/>
            <person name="Yoshihara R."/>
            <person name="Yukawa K."/>
            <person name="Zhong H."/>
            <person name="Yano M."/>
            <person name="Yuan Q."/>
            <person name="Ouyang S."/>
            <person name="Liu J."/>
            <person name="Jones K.M."/>
            <person name="Gansberger K."/>
            <person name="Moffat K."/>
            <person name="Hill J."/>
            <person name="Bera J."/>
            <person name="Fadrosh D."/>
            <person name="Jin S."/>
            <person name="Johri S."/>
            <person name="Kim M."/>
            <person name="Overton L."/>
            <person name="Reardon M."/>
            <person name="Tsitrin T."/>
            <person name="Vuong H."/>
            <person name="Weaver B."/>
            <person name="Ciecko A."/>
            <person name="Tallon L."/>
            <person name="Jackson J."/>
            <person name="Pai G."/>
            <person name="Aken S.V."/>
            <person name="Utterback T."/>
            <person name="Reidmuller S."/>
            <person name="Feldblyum T."/>
            <person name="Hsiao J."/>
            <person name="Zismann V."/>
            <person name="Iobst S."/>
            <person name="de Vazeille A.R."/>
            <person name="Buell C.R."/>
            <person name="Ying K."/>
            <person name="Li Y."/>
            <person name="Lu T."/>
            <person name="Huang Y."/>
            <person name="Zhao Q."/>
            <person name="Feng Q."/>
            <person name="Zhang L."/>
            <person name="Zhu J."/>
            <person name="Weng Q."/>
            <person name="Mu J."/>
            <person name="Lu Y."/>
            <person name="Fan D."/>
            <person name="Liu Y."/>
            <person name="Guan J."/>
            <person name="Zhang Y."/>
            <person name="Yu S."/>
            <person name="Liu X."/>
            <person name="Zhang Y."/>
            <person name="Hong G."/>
            <person name="Han B."/>
            <person name="Choisne N."/>
            <person name="Demange N."/>
            <person name="Orjeda G."/>
            <person name="Samain S."/>
            <person name="Cattolico L."/>
            <person name="Pelletier E."/>
            <person name="Couloux A."/>
            <person name="Segurens B."/>
            <person name="Wincker P."/>
            <person name="D'Hont A."/>
            <person name="Scarpelli C."/>
            <person name="Weissenbach J."/>
            <person name="Salanoubat M."/>
            <person name="Quetier F."/>
            <person name="Yu Y."/>
            <person name="Kim H.R."/>
            <person name="Rambo T."/>
            <person name="Currie J."/>
            <person name="Collura K."/>
            <person name="Luo M."/>
            <person name="Yang T."/>
            <person name="Ammiraju J.S.S."/>
            <person name="Engler F."/>
            <person name="Soderlund C."/>
            <person name="Wing R.A."/>
            <person name="Palmer L.E."/>
            <person name="de la Bastide M."/>
            <person name="Spiegel L."/>
            <person name="Nascimento L."/>
            <person name="Zutavern T."/>
            <person name="O'Shaughnessy A."/>
            <person name="Dike S."/>
            <person name="Dedhia N."/>
            <person name="Preston R."/>
            <person name="Balija V."/>
            <person name="McCombie W.R."/>
            <person name="Chow T."/>
            <person name="Chen H."/>
            <person name="Chung M."/>
            <person name="Chen C."/>
            <person name="Shaw J."/>
            <person name="Wu H."/>
            <person name="Hsiao K."/>
            <person name="Chao Y."/>
            <person name="Chu M."/>
            <person name="Cheng C."/>
            <person name="Hour A."/>
            <person name="Lee P."/>
            <person name="Lin S."/>
            <person name="Lin Y."/>
            <person name="Liou J."/>
            <person name="Liu S."/>
            <person name="Hsing Y."/>
            <person name="Raghuvanshi S."/>
            <person name="Mohanty A."/>
            <person name="Bharti A.K."/>
            <person name="Gaur A."/>
            <person name="Gupta V."/>
            <person name="Kumar D."/>
            <person name="Ravi V."/>
            <person name="Vij S."/>
            <person name="Kapur A."/>
            <person name="Khurana P."/>
            <person name="Khurana P."/>
            <person name="Khurana J.P."/>
            <person name="Tyagi A.K."/>
            <person name="Gaikwad K."/>
            <person name="Singh A."/>
            <person name="Dalal V."/>
            <person name="Srivastava S."/>
            <person name="Dixit A."/>
            <person name="Pal A.K."/>
            <person name="Ghazi I.A."/>
            <person name="Yadav M."/>
            <person name="Pandit A."/>
            <person name="Bhargava A."/>
            <person name="Sureshbabu K."/>
            <person name="Batra K."/>
            <person name="Sharma T.R."/>
            <person name="Mohapatra T."/>
            <person name="Singh N.K."/>
            <person name="Messing J."/>
            <person name="Nelson A.B."/>
            <person name="Fuks G."/>
            <person name="Kavchok S."/>
            <person name="Keizer G."/>
            <person name="Linton E."/>
            <person name="Llaca V."/>
            <person name="Song R."/>
            <person name="Tanyolac B."/>
            <person name="Young S."/>
            <person name="Ho-Il K."/>
            <person name="Hahn J.H."/>
            <person name="Sangsakoo G."/>
            <person name="Vanavichit A."/>
            <person name="de Mattos Luiz.A.T."/>
            <person name="Zimmer P.D."/>
            <person name="Malone G."/>
            <person name="Dellagostin O."/>
            <person name="de Oliveira A.C."/>
            <person name="Bevan M."/>
            <person name="Bancroft I."/>
            <person name="Minx P."/>
            <person name="Cordum H."/>
            <person name="Wilson R."/>
            <person name="Cheng Z."/>
            <person name="Jin W."/>
            <person name="Jiang J."/>
            <person name="Leong S.A."/>
            <person name="Iwama H."/>
            <person name="Gojobori T."/>
            <person name="Itoh T."/>
            <person name="Niimura Y."/>
            <person name="Fujii Y."/>
            <person name="Habara T."/>
            <person name="Sakai H."/>
            <person name="Sato Y."/>
            <person name="Wilson G."/>
            <person name="Kumar K."/>
            <person name="McCouch S."/>
            <person name="Juretic N."/>
            <person name="Hoen D."/>
            <person name="Wright S."/>
            <person name="Bruskiewich R."/>
            <person name="Bureau T."/>
            <person name="Miyao A."/>
            <person name="Hirochika H."/>
            <person name="Nishikawa T."/>
            <person name="Kadowaki K."/>
            <person name="Sugiura M."/>
            <person name="Burr B."/>
            <person name="Sasaki T."/>
        </authorList>
    </citation>
    <scope>NUCLEOTIDE SEQUENCE [LARGE SCALE GENOMIC DNA]</scope>
    <source>
        <strain evidence="4">cv. Nipponbare</strain>
    </source>
</reference>
<reference evidence="3 4" key="3">
    <citation type="journal article" date="2013" name="Rice">
        <title>Improvement of the Oryza sativa Nipponbare reference genome using next generation sequence and optical map data.</title>
        <authorList>
            <person name="Kawahara Y."/>
            <person name="de la Bastide M."/>
            <person name="Hamilton J.P."/>
            <person name="Kanamori H."/>
            <person name="McCombie W.R."/>
            <person name="Ouyang S."/>
            <person name="Schwartz D.C."/>
            <person name="Tanaka T."/>
            <person name="Wu J."/>
            <person name="Zhou S."/>
            <person name="Childs K.L."/>
            <person name="Davidson R.M."/>
            <person name="Lin H."/>
            <person name="Quesada-Ocampo L."/>
            <person name="Vaillancourt B."/>
            <person name="Sakai H."/>
            <person name="Lee S.S."/>
            <person name="Kim J."/>
            <person name="Numa H."/>
            <person name="Itoh T."/>
            <person name="Buell C.R."/>
            <person name="Matsumoto T."/>
        </authorList>
    </citation>
    <scope>NUCLEOTIDE SEQUENCE [LARGE SCALE GENOMIC DNA]</scope>
    <source>
        <strain evidence="4">cv. Nipponbare</strain>
    </source>
</reference>
<evidence type="ECO:0000256" key="1">
    <source>
        <dbReference type="ARBA" id="ARBA00022898"/>
    </source>
</evidence>
<evidence type="ECO:0000313" key="4">
    <source>
        <dbReference type="Proteomes" id="UP000059680"/>
    </source>
</evidence>
<gene>
    <name evidence="3" type="ordered locus">Os12g0190400</name>
    <name evidence="3" type="ORF">OSNPB_120190400</name>
</gene>
<dbReference type="SUPFAM" id="SSF53383">
    <property type="entry name" value="PLP-dependent transferases"/>
    <property type="match status" value="1"/>
</dbReference>
<name>A0A0P0Y7R5_ORYSJ</name>
<dbReference type="Pfam" id="PF00266">
    <property type="entry name" value="Aminotran_5"/>
    <property type="match status" value="1"/>
</dbReference>
<keyword evidence="4" id="KW-1185">Reference proteome</keyword>
<dbReference type="OMA" id="ETRAGCS"/>
<dbReference type="AlphaFoldDB" id="A0A0P0Y7R5"/>
<dbReference type="InterPro" id="IPR000192">
    <property type="entry name" value="Aminotrans_V_dom"/>
</dbReference>
<evidence type="ECO:0000313" key="3">
    <source>
        <dbReference type="EMBL" id="BAT16203.1"/>
    </source>
</evidence>
<dbReference type="Gene3D" id="3.40.640.10">
    <property type="entry name" value="Type I PLP-dependent aspartate aminotransferase-like (Major domain)"/>
    <property type="match status" value="1"/>
</dbReference>
<feature type="domain" description="Aminotransferase class V" evidence="2">
    <location>
        <begin position="68"/>
        <end position="407"/>
    </location>
</feature>
<dbReference type="GO" id="GO:0006534">
    <property type="term" value="P:cysteine metabolic process"/>
    <property type="evidence" value="ECO:0000318"/>
    <property type="project" value="GO_Central"/>
</dbReference>
<dbReference type="SMR" id="A0A0P0Y7R5"/>
<organism evidence="3 4">
    <name type="scientific">Oryza sativa subsp. japonica</name>
    <name type="common">Rice</name>
    <dbReference type="NCBI Taxonomy" id="39947"/>
    <lineage>
        <taxon>Eukaryota</taxon>
        <taxon>Viridiplantae</taxon>
        <taxon>Streptophyta</taxon>
        <taxon>Embryophyta</taxon>
        <taxon>Tracheophyta</taxon>
        <taxon>Spermatophyta</taxon>
        <taxon>Magnoliopsida</taxon>
        <taxon>Liliopsida</taxon>
        <taxon>Poales</taxon>
        <taxon>Poaceae</taxon>
        <taxon>BOP clade</taxon>
        <taxon>Oryzoideae</taxon>
        <taxon>Oryzeae</taxon>
        <taxon>Oryzinae</taxon>
        <taxon>Oryza</taxon>
        <taxon>Oryza sativa</taxon>
    </lineage>
</organism>
<sequence>MPSLQLQEAAAVDEAVSSMMSLLGAAMSSEKKGSAAAAAEQRVEWLRSQLIGKDAEFDTPFGRRLLTYADHTASGRSLRYIEDYLLNEVLPFYGNTHTEDSHVGSKSTRLVHKAARYVKRCMGGGAGDALLFCGAGTTAAIRRLQEVIGVAAPSAAPLRARLAAGLRREERWVVFVGPYEHHSNLLSWRQSLAEVVEVGVDGDGLVDVAALRRALASPRYADRPMLGSFSACSNVTGIAVDTRELARVLHQHGAFACFDFACSGPYVKIDMKSGEVDGYDAVFLSPHKFVGGPGTPGILLMNKSLYRLNSQPPSMCGGGTVAYVNGFNEEDTLYYDDIEEREDAGTPPIVQKIRASLAFWVKEYIGYETMELHERVYSEMAMKRLLDNLNIKVLGNTTVDRLPIFSFLIYPPVEDSLFLRVEPGCYNSLENKTNKRLPLHGRFVTKLLNDLFGIQARGGCACAGPYGHILLDVNNELSVRIRSAILEV</sequence>
<dbReference type="PANTHER" id="PTHR43586">
    <property type="entry name" value="CYSTEINE DESULFURASE"/>
    <property type="match status" value="1"/>
</dbReference>
<dbReference type="PANTHER" id="PTHR43586:SF8">
    <property type="entry name" value="CYSTEINE DESULFURASE 1, CHLOROPLASTIC"/>
    <property type="match status" value="1"/>
</dbReference>
<dbReference type="GO" id="GO:0031071">
    <property type="term" value="F:cysteine desulfurase activity"/>
    <property type="evidence" value="ECO:0000318"/>
    <property type="project" value="GO_Central"/>
</dbReference>
<evidence type="ECO:0000259" key="2">
    <source>
        <dbReference type="Pfam" id="PF00266"/>
    </source>
</evidence>
<reference evidence="3 4" key="2">
    <citation type="journal article" date="2013" name="Plant Cell Physiol.">
        <title>Rice Annotation Project Database (RAP-DB): an integrative and interactive database for rice genomics.</title>
        <authorList>
            <person name="Sakai H."/>
            <person name="Lee S.S."/>
            <person name="Tanaka T."/>
            <person name="Numa H."/>
            <person name="Kim J."/>
            <person name="Kawahara Y."/>
            <person name="Wakimoto H."/>
            <person name="Yang C.C."/>
            <person name="Iwamoto M."/>
            <person name="Abe T."/>
            <person name="Yamada Y."/>
            <person name="Muto A."/>
            <person name="Inokuchi H."/>
            <person name="Ikemura T."/>
            <person name="Matsumoto T."/>
            <person name="Sasaki T."/>
            <person name="Itoh T."/>
        </authorList>
    </citation>
    <scope>NUCLEOTIDE SEQUENCE [LARGE SCALE GENOMIC DNA]</scope>
    <source>
        <strain evidence="4">cv. Nipponbare</strain>
    </source>
</reference>
<dbReference type="eggNOG" id="KOG2840">
    <property type="taxonomic scope" value="Eukaryota"/>
</dbReference>
<dbReference type="Proteomes" id="UP000059680">
    <property type="component" value="Chromosome 12"/>
</dbReference>
<dbReference type="EMBL" id="AP014968">
    <property type="protein sequence ID" value="BAT16203.1"/>
    <property type="molecule type" value="Genomic_DNA"/>
</dbReference>
<dbReference type="FunCoup" id="A0A0P0Y7R5">
    <property type="interactions" value="3"/>
</dbReference>
<dbReference type="STRING" id="39947.A0A0P0Y7R5"/>
<dbReference type="Gramene" id="Os12t0190400-00">
    <property type="protein sequence ID" value="Os12t0190400-00"/>
    <property type="gene ID" value="Os12g0190400"/>
</dbReference>
<proteinExistence type="predicted"/>